<evidence type="ECO:0000256" key="1">
    <source>
        <dbReference type="SAM" id="Phobius"/>
    </source>
</evidence>
<keyword evidence="1" id="KW-0812">Transmembrane</keyword>
<proteinExistence type="predicted"/>
<name>A0A4U1B364_9GAMM</name>
<keyword evidence="3" id="KW-1185">Reference proteome</keyword>
<dbReference type="Pfam" id="PF07963">
    <property type="entry name" value="N_methyl"/>
    <property type="match status" value="1"/>
</dbReference>
<dbReference type="AlphaFoldDB" id="A0A4U1B364"/>
<protein>
    <submittedName>
        <fullName evidence="2">Prepilin-type N-terminal cleavage/methylation domain-containing protein</fullName>
    </submittedName>
</protein>
<dbReference type="InterPro" id="IPR012902">
    <property type="entry name" value="N_methyl_site"/>
</dbReference>
<dbReference type="OrthoDB" id="5783278at2"/>
<accession>A0A4U1B364</accession>
<dbReference type="RefSeq" id="WP_136736518.1">
    <property type="nucleotide sequence ID" value="NZ_SWDB01000030.1"/>
</dbReference>
<comment type="caution">
    <text evidence="2">The sequence shown here is derived from an EMBL/GenBank/DDBJ whole genome shotgun (WGS) entry which is preliminary data.</text>
</comment>
<sequence length="684" mass="73585">MKNNNKRFGFSLIEVLVALAILSVGLLGVAVFQGEMVGASASNKARAEALALAQARLEEMRNYTDEVKNISEFDSLFTVTTGFTNATSHQGINAVFSRQESIVQDNETKQITVKVSWQNGSGEPEEVVIESELGFKSPSLVGELDDFDANGPMVRSATGRAELGEGEVEAGDVVDMNINGDLTGILDRGDGDLRLTNGDTAGDDVVLTLKDACELDTNGDRTDLPCTGFVEISGRVYIDTATQTRVTPGDIYVKASDAAYCQRYYYTALGAPAQVDSSTAIAHITTTGSYKYFEYTCYLGGGWHGNIGLVLAGGITRNDKVCMGDPTSVNPWEDTKIAARRVYRGMAHDYTDDTKTTKLTDANGDIIYYSIGVADALVLPAEGQAGHDFVLASMNPGDNDGELCSSRGIMVRADSYIGGVAGALFAGVPTDFYCLNVDSSYVDQLKLDTFGYGIEDYCPFDPSDPPSERHEIRGTVNLTSVSFWEENVYRTRVNTSDGLGNCRREDWTKSGDTYSLHYVCDIYDWGNGWTGFVQISPDTSIFSCTTLKQSFTDVTGDQTITDFDCFNDDTGKGTVTIYGDIDKLAGAVGAITISDATGSCLTNSDGTSYSCTSAEFDAVNQWSGKVMYTAQKSNHDICVGAPIPTPTTPENIINGKTASIELTNVDRGFVQVDISVVARNDGCL</sequence>
<dbReference type="EMBL" id="SWDB01000030">
    <property type="protein sequence ID" value="TKB44255.1"/>
    <property type="molecule type" value="Genomic_DNA"/>
</dbReference>
<evidence type="ECO:0000313" key="3">
    <source>
        <dbReference type="Proteomes" id="UP000307999"/>
    </source>
</evidence>
<dbReference type="NCBIfam" id="TIGR02532">
    <property type="entry name" value="IV_pilin_GFxxxE"/>
    <property type="match status" value="1"/>
</dbReference>
<keyword evidence="1" id="KW-0472">Membrane</keyword>
<feature type="transmembrane region" description="Helical" evidence="1">
    <location>
        <begin position="12"/>
        <end position="32"/>
    </location>
</feature>
<reference evidence="2 3" key="1">
    <citation type="submission" date="2019-04" db="EMBL/GenBank/DDBJ databases">
        <title>Thalassotalea guangxiensis sp. nov., isolated from sediment of the coastal wetland.</title>
        <authorList>
            <person name="Zheng S."/>
            <person name="Zhang D."/>
        </authorList>
    </citation>
    <scope>NUCLEOTIDE SEQUENCE [LARGE SCALE GENOMIC DNA]</scope>
    <source>
        <strain evidence="2 3">ZS-4</strain>
    </source>
</reference>
<dbReference type="Proteomes" id="UP000307999">
    <property type="component" value="Unassembled WGS sequence"/>
</dbReference>
<organism evidence="2 3">
    <name type="scientific">Thalassotalea mangrovi</name>
    <dbReference type="NCBI Taxonomy" id="2572245"/>
    <lineage>
        <taxon>Bacteria</taxon>
        <taxon>Pseudomonadati</taxon>
        <taxon>Pseudomonadota</taxon>
        <taxon>Gammaproteobacteria</taxon>
        <taxon>Alteromonadales</taxon>
        <taxon>Colwelliaceae</taxon>
        <taxon>Thalassotalea</taxon>
    </lineage>
</organism>
<keyword evidence="1" id="KW-1133">Transmembrane helix</keyword>
<gene>
    <name evidence="2" type="ORF">E8M12_12650</name>
</gene>
<evidence type="ECO:0000313" key="2">
    <source>
        <dbReference type="EMBL" id="TKB44255.1"/>
    </source>
</evidence>